<dbReference type="AlphaFoldDB" id="I3Y8F8"/>
<dbReference type="Gene3D" id="3.90.1570.10">
    <property type="entry name" value="tt1808, chain A"/>
    <property type="match status" value="1"/>
</dbReference>
<protein>
    <recommendedName>
        <fullName evidence="1">Putative restriction endonuclease domain-containing protein</fullName>
    </recommendedName>
</protein>
<dbReference type="PANTHER" id="PTHR36558:SF1">
    <property type="entry name" value="RESTRICTION ENDONUCLEASE DOMAIN-CONTAINING PROTEIN-RELATED"/>
    <property type="match status" value="1"/>
</dbReference>
<feature type="domain" description="Putative restriction endonuclease" evidence="1">
    <location>
        <begin position="14"/>
        <end position="166"/>
    </location>
</feature>
<dbReference type="OrthoDB" id="9799703at2"/>
<dbReference type="eggNOG" id="COG4636">
    <property type="taxonomic scope" value="Bacteria"/>
</dbReference>
<evidence type="ECO:0000313" key="3">
    <source>
        <dbReference type="Proteomes" id="UP000006062"/>
    </source>
</evidence>
<proteinExistence type="predicted"/>
<dbReference type="InterPro" id="IPR011335">
    <property type="entry name" value="Restrct_endonuc-II-like"/>
</dbReference>
<dbReference type="KEGG" id="tvi:Thivi_1254"/>
<dbReference type="Pfam" id="PF05685">
    <property type="entry name" value="Uma2"/>
    <property type="match status" value="1"/>
</dbReference>
<sequence>MALAQRDTDSHTYADYLTWPDEVRYELIDGVAWAMAPAPTLAHQDVAGEIYRQLANALRHQPCRPFIAPVDVRLPKASEADERIDTVVQPDVLVVCDPAKLDRRGVRGAPDLVVEVLSPGTASHDHWRKRQVYERAGVREYWLVHPSDRMLTIYRLADGQFGKPDVGELVGETPVGILPGVVILWDELSARLPPADP</sequence>
<evidence type="ECO:0000259" key="1">
    <source>
        <dbReference type="Pfam" id="PF05685"/>
    </source>
</evidence>
<reference evidence="2 3" key="1">
    <citation type="submission" date="2012-06" db="EMBL/GenBank/DDBJ databases">
        <title>Complete sequence of Thiocystis violascens DSM 198.</title>
        <authorList>
            <consortium name="US DOE Joint Genome Institute"/>
            <person name="Lucas S."/>
            <person name="Han J."/>
            <person name="Lapidus A."/>
            <person name="Cheng J.-F."/>
            <person name="Goodwin L."/>
            <person name="Pitluck S."/>
            <person name="Peters L."/>
            <person name="Ovchinnikova G."/>
            <person name="Teshima H."/>
            <person name="Detter J.C."/>
            <person name="Han C."/>
            <person name="Tapia R."/>
            <person name="Land M."/>
            <person name="Hauser L."/>
            <person name="Kyrpides N."/>
            <person name="Ivanova N."/>
            <person name="Pagani I."/>
            <person name="Vogl K."/>
            <person name="Liu Z."/>
            <person name="Frigaard N.-U."/>
            <person name="Bryant D."/>
            <person name="Woyke T."/>
        </authorList>
    </citation>
    <scope>NUCLEOTIDE SEQUENCE [LARGE SCALE GENOMIC DNA]</scope>
    <source>
        <strain evidence="3">ATCC 17096 / DSM 198 / 6111</strain>
    </source>
</reference>
<dbReference type="EMBL" id="CP003154">
    <property type="protein sequence ID" value="AFL73276.1"/>
    <property type="molecule type" value="Genomic_DNA"/>
</dbReference>
<dbReference type="InterPro" id="IPR008538">
    <property type="entry name" value="Uma2"/>
</dbReference>
<dbReference type="Proteomes" id="UP000006062">
    <property type="component" value="Chromosome"/>
</dbReference>
<keyword evidence="3" id="KW-1185">Reference proteome</keyword>
<accession>I3Y8F8</accession>
<dbReference type="InterPro" id="IPR012296">
    <property type="entry name" value="Nuclease_put_TT1808"/>
</dbReference>
<gene>
    <name evidence="2" type="ordered locus">Thivi_1254</name>
</gene>
<dbReference type="RefSeq" id="WP_014777759.1">
    <property type="nucleotide sequence ID" value="NC_018012.1"/>
</dbReference>
<organism evidence="2 3">
    <name type="scientific">Thiocystis violascens (strain ATCC 17096 / DSM 198 / 6111)</name>
    <name type="common">Chromatium violascens</name>
    <dbReference type="NCBI Taxonomy" id="765911"/>
    <lineage>
        <taxon>Bacteria</taxon>
        <taxon>Pseudomonadati</taxon>
        <taxon>Pseudomonadota</taxon>
        <taxon>Gammaproteobacteria</taxon>
        <taxon>Chromatiales</taxon>
        <taxon>Chromatiaceae</taxon>
        <taxon>Thiocystis</taxon>
    </lineage>
</organism>
<dbReference type="CDD" id="cd06260">
    <property type="entry name" value="DUF820-like"/>
    <property type="match status" value="1"/>
</dbReference>
<dbReference type="HOGENOM" id="CLU_076312_0_2_6"/>
<dbReference type="STRING" id="765911.Thivi_1254"/>
<dbReference type="SUPFAM" id="SSF52980">
    <property type="entry name" value="Restriction endonuclease-like"/>
    <property type="match status" value="1"/>
</dbReference>
<dbReference type="PANTHER" id="PTHR36558">
    <property type="entry name" value="GLR1098 PROTEIN"/>
    <property type="match status" value="1"/>
</dbReference>
<evidence type="ECO:0000313" key="2">
    <source>
        <dbReference type="EMBL" id="AFL73276.1"/>
    </source>
</evidence>
<name>I3Y8F8_THIV6</name>